<feature type="region of interest" description="Disordered" evidence="9">
    <location>
        <begin position="742"/>
        <end position="776"/>
    </location>
</feature>
<dbReference type="AlphaFoldDB" id="A0A0H3GDH4"/>
<dbReference type="InterPro" id="IPR032675">
    <property type="entry name" value="LRR_dom_sf"/>
</dbReference>
<dbReference type="Proteomes" id="UP000001288">
    <property type="component" value="Chromosome"/>
</dbReference>
<dbReference type="SMR" id="A0A0H3GDH4"/>
<dbReference type="InterPro" id="IPR012569">
    <property type="entry name" value="Inl_IR"/>
</dbReference>
<evidence type="ECO:0000259" key="11">
    <source>
        <dbReference type="PROSITE" id="PS50847"/>
    </source>
</evidence>
<dbReference type="SMART" id="SM00365">
    <property type="entry name" value="LRR_SD22"/>
    <property type="match status" value="10"/>
</dbReference>
<feature type="compositionally biased region" description="Polar residues" evidence="9">
    <location>
        <begin position="751"/>
        <end position="776"/>
    </location>
</feature>
<dbReference type="NCBIfam" id="TIGR01167">
    <property type="entry name" value="LPXTG_anchor"/>
    <property type="match status" value="1"/>
</dbReference>
<feature type="transmembrane region" description="Helical" evidence="10">
    <location>
        <begin position="7"/>
        <end position="27"/>
    </location>
</feature>
<dbReference type="PANTHER" id="PTHR46652">
    <property type="entry name" value="LEUCINE-RICH REPEAT AND IQ DOMAIN-CONTAINING PROTEIN 1-RELATED"/>
    <property type="match status" value="1"/>
</dbReference>
<dbReference type="RefSeq" id="WP_014600503.1">
    <property type="nucleotide sequence ID" value="NC_017544.1"/>
</dbReference>
<keyword evidence="10" id="KW-1133">Transmembrane helix</keyword>
<dbReference type="PROSITE" id="PS51450">
    <property type="entry name" value="LRR"/>
    <property type="match status" value="8"/>
</dbReference>
<dbReference type="KEGG" id="lmt:LMRG_00102"/>
<dbReference type="PANTHER" id="PTHR46652:SF3">
    <property type="entry name" value="LEUCINE-RICH REPEAT-CONTAINING PROTEIN 9"/>
    <property type="match status" value="1"/>
</dbReference>
<evidence type="ECO:0000256" key="8">
    <source>
        <dbReference type="ARBA" id="ARBA00023088"/>
    </source>
</evidence>
<evidence type="ECO:0000256" key="6">
    <source>
        <dbReference type="ARBA" id="ARBA00022729"/>
    </source>
</evidence>
<dbReference type="SUPFAM" id="SSF81296">
    <property type="entry name" value="E set domains"/>
    <property type="match status" value="1"/>
</dbReference>
<dbReference type="Gene3D" id="2.60.40.4270">
    <property type="entry name" value="Listeria-Bacteroides repeat domain"/>
    <property type="match status" value="4"/>
</dbReference>
<dbReference type="HOGENOM" id="CLU_006710_0_0_9"/>
<sequence length="821" mass="90636">MKSKNNYFKQIITIMTVVSLLIMVLGIQGNNDVKAATQVAPPASINQIFPDADLAEGIRAELQKSSVTDVVTKEELESISQLSVYAKKIASIEGLEYLTNLKFLNLNGNQITDLSPLSNLTKLTEIYIGDNKISDISPLQNLTNVTDLYLVDNDISDLRPLANLTQMYSLRLGGNSNISDLNPVRNMTRLNNLEVTGSILKDLTPLADVTSLTRLTLSDNQIEDLSPLAGLTKLDNIAAYSNKITDITPVTNLTRLQYLDLGSNEITDLSPVANLQKLTSLHLANNQITNISMLEDLTNLTSLGLQNNKISDISVLKNLTHVTYLQLGYNQIVDVKIIGGLTNLTSLQLTQNHITDISPLANLTKIQYSDFSNQMITNLERNFSKTLSVPNNITSIDGTLIAPETISNNGTYDAPNLKWSLPNYLPEVKYTFSQKIPIGTGTSNYSGFITQPLKELLDYKVTFNVEGNTSEVETVTEENLIPEPTSPTKQGYTFDGWYDAETGGTKWDFTTGQMPANDLTLYAHFSVNSYQANFDIDGVVTNEAVVYDALLNEPTTPTKQGYTFDGWYDAETGGNKWDFKTMKMPANDVAFYAHFTINNYQANFDIDGEVKNETIAYDTLLNEPTTPTKQGYTFDGWYDAETGGTKWDFKTKEMPANDVTLYAHFTINNYQANFDIDGAVTEEVVNYDALIPEPTSPSKTGFTLEGWYDAEVGGTKWDFKTMKMPANDITLYAHFSKETPIIPSPDEGLDSDSTNGPITINEPSATSTPSQNNNITVTAGENTTELATAKLPKTGDNAPWKTLFAGILLSSSAFYIWRKKA</sequence>
<dbReference type="EMBL" id="CP002002">
    <property type="protein sequence ID" value="AEO05422.1"/>
    <property type="molecule type" value="Genomic_DNA"/>
</dbReference>
<evidence type="ECO:0000256" key="4">
    <source>
        <dbReference type="ARBA" id="ARBA00022525"/>
    </source>
</evidence>
<evidence type="ECO:0000256" key="5">
    <source>
        <dbReference type="ARBA" id="ARBA00022614"/>
    </source>
</evidence>
<dbReference type="InterPro" id="IPR025875">
    <property type="entry name" value="Leu-rich_rpt_4"/>
</dbReference>
<keyword evidence="10" id="KW-0812">Transmembrane</keyword>
<reference evidence="13" key="1">
    <citation type="submission" date="2010-04" db="EMBL/GenBank/DDBJ databases">
        <title>The genome sequence of Listeria monocytogenes strain 10403S.</title>
        <authorList>
            <consortium name="The Broad Institute Genome Sequencing Platform"/>
            <consortium name="The Broad Institute Genome Sequencing Center for Infectious Disease"/>
            <person name="Borowsky M."/>
            <person name="Borodovsky M."/>
            <person name="Young S.K."/>
            <person name="Zeng Q."/>
            <person name="Koehrsen M."/>
            <person name="Fitzgerald M."/>
            <person name="Wiedmann M."/>
            <person name="Swaminathan B."/>
            <person name="Lauer P."/>
            <person name="Portnoy D."/>
            <person name="Cossart P."/>
            <person name="Buchrieser C."/>
            <person name="Higgins D."/>
            <person name="Abouelleil A."/>
            <person name="Alvarado L."/>
            <person name="Arachchi H.M."/>
            <person name="Berlin A."/>
            <person name="Borenstein D."/>
            <person name="Brown A."/>
            <person name="Chapman S.B."/>
            <person name="Chen Z."/>
            <person name="Dunbar C.D."/>
            <person name="Engels R."/>
            <person name="Freedman E."/>
            <person name="Gearin G."/>
            <person name="Gellesch M."/>
            <person name="Goldberg J."/>
            <person name="Griggs A."/>
            <person name="Gujja S."/>
            <person name="Heilman E."/>
            <person name="Heiman D."/>
            <person name="Howarth C."/>
            <person name="Jen D."/>
            <person name="Larson L."/>
            <person name="Lui A."/>
            <person name="MacDonald J."/>
            <person name="Mehta T."/>
            <person name="Montmayeur A."/>
            <person name="Neiman D."/>
            <person name="Park D."/>
            <person name="Pearson M."/>
            <person name="Priest M."/>
            <person name="Richards J."/>
            <person name="Roberts A."/>
            <person name="Saif S."/>
            <person name="Shea T."/>
            <person name="Shenoy N."/>
            <person name="Sisk P."/>
            <person name="Stolte C."/>
            <person name="Sykes S."/>
            <person name="Walk T."/>
            <person name="White J."/>
            <person name="Yandava C."/>
            <person name="Haas B."/>
            <person name="Nusbaum C."/>
            <person name="Birren B."/>
        </authorList>
    </citation>
    <scope>NUCLEOTIDE SEQUENCE [LARGE SCALE GENOMIC DNA]</scope>
    <source>
        <strain evidence="13">10403S</strain>
    </source>
</reference>
<dbReference type="InterPro" id="IPR019931">
    <property type="entry name" value="LPXTG_anchor"/>
</dbReference>
<evidence type="ECO:0000256" key="3">
    <source>
        <dbReference type="ARBA" id="ARBA00022512"/>
    </source>
</evidence>
<dbReference type="Pfam" id="PF08191">
    <property type="entry name" value="LRR_adjacent"/>
    <property type="match status" value="1"/>
</dbReference>
<dbReference type="SUPFAM" id="SSF52058">
    <property type="entry name" value="L domain-like"/>
    <property type="match status" value="1"/>
</dbReference>
<comment type="subcellular location">
    <subcellularLocation>
        <location evidence="1">Secreted</location>
        <location evidence="1">Cell wall</location>
        <topology evidence="1">Peptidoglycan-anchor</topology>
    </subcellularLocation>
</comment>
<keyword evidence="7" id="KW-0677">Repeat</keyword>
<keyword evidence="6" id="KW-0732">Signal</keyword>
<evidence type="ECO:0000256" key="1">
    <source>
        <dbReference type="ARBA" id="ARBA00004168"/>
    </source>
</evidence>
<dbReference type="Gene3D" id="3.80.10.10">
    <property type="entry name" value="Ribonuclease Inhibitor"/>
    <property type="match status" value="1"/>
</dbReference>
<dbReference type="Pfam" id="PF12799">
    <property type="entry name" value="LRR_4"/>
    <property type="match status" value="4"/>
</dbReference>
<evidence type="ECO:0000256" key="2">
    <source>
        <dbReference type="ARBA" id="ARBA00009432"/>
    </source>
</evidence>
<dbReference type="InterPro" id="IPR003591">
    <property type="entry name" value="Leu-rich_rpt_typical-subtyp"/>
</dbReference>
<accession>A0A0H3GDH4</accession>
<name>A0A0H3GDH4_LISM4</name>
<dbReference type="InterPro" id="IPR014756">
    <property type="entry name" value="Ig_E-set"/>
</dbReference>
<comment type="similarity">
    <text evidence="2">Belongs to the internalin family.</text>
</comment>
<keyword evidence="5" id="KW-0433">Leucine-rich repeat</keyword>
<evidence type="ECO:0000256" key="10">
    <source>
        <dbReference type="SAM" id="Phobius"/>
    </source>
</evidence>
<keyword evidence="4" id="KW-0964">Secreted</keyword>
<dbReference type="SMART" id="SM00369">
    <property type="entry name" value="LRR_TYP"/>
    <property type="match status" value="8"/>
</dbReference>
<evidence type="ECO:0000256" key="7">
    <source>
        <dbReference type="ARBA" id="ARBA00022737"/>
    </source>
</evidence>
<dbReference type="PROSITE" id="PS50847">
    <property type="entry name" value="GRAM_POS_ANCHORING"/>
    <property type="match status" value="1"/>
</dbReference>
<proteinExistence type="inferred from homology"/>
<evidence type="ECO:0000313" key="12">
    <source>
        <dbReference type="EMBL" id="AEO05422.1"/>
    </source>
</evidence>
<dbReference type="SMART" id="SM00364">
    <property type="entry name" value="LRR_BAC"/>
    <property type="match status" value="5"/>
</dbReference>
<protein>
    <submittedName>
        <fullName evidence="12">Internalin</fullName>
    </submittedName>
</protein>
<feature type="domain" description="Gram-positive cocci surface proteins LPxTG" evidence="11">
    <location>
        <begin position="791"/>
        <end position="821"/>
    </location>
</feature>
<dbReference type="NCBIfam" id="TIGR02543">
    <property type="entry name" value="List_Bact_rpt"/>
    <property type="match status" value="4"/>
</dbReference>
<evidence type="ECO:0000313" key="13">
    <source>
        <dbReference type="Proteomes" id="UP000001288"/>
    </source>
</evidence>
<keyword evidence="10" id="KW-0472">Membrane</keyword>
<keyword evidence="8" id="KW-0572">Peptidoglycan-anchor</keyword>
<dbReference type="FunFam" id="3.80.10.10:FF:001164">
    <property type="entry name" value="GH01279p"/>
    <property type="match status" value="1"/>
</dbReference>
<gene>
    <name evidence="12" type="ordered locus">LMRG_00102</name>
</gene>
<dbReference type="Pfam" id="PF09479">
    <property type="entry name" value="Flg_new"/>
    <property type="match status" value="4"/>
</dbReference>
<dbReference type="Gene3D" id="2.60.40.1220">
    <property type="match status" value="1"/>
</dbReference>
<organism evidence="12 13">
    <name type="scientific">Listeria monocytogenes serotype 1/2a (strain 10403S)</name>
    <dbReference type="NCBI Taxonomy" id="393133"/>
    <lineage>
        <taxon>Bacteria</taxon>
        <taxon>Bacillati</taxon>
        <taxon>Bacillota</taxon>
        <taxon>Bacilli</taxon>
        <taxon>Bacillales</taxon>
        <taxon>Listeriaceae</taxon>
        <taxon>Listeria</taxon>
    </lineage>
</organism>
<dbReference type="InterPro" id="IPR050836">
    <property type="entry name" value="SDS22/Internalin_LRR"/>
</dbReference>
<dbReference type="InterPro" id="IPR024634">
    <property type="entry name" value="Internalin_N"/>
</dbReference>
<dbReference type="Pfam" id="PF12354">
    <property type="entry name" value="Internalin_N"/>
    <property type="match status" value="1"/>
</dbReference>
<keyword evidence="3" id="KW-0134">Cell wall</keyword>
<dbReference type="InterPro" id="IPR042229">
    <property type="entry name" value="Listeria/Bacterioides_rpt_sf"/>
</dbReference>
<dbReference type="InterPro" id="IPR013378">
    <property type="entry name" value="InlB-like_B-rpt"/>
</dbReference>
<evidence type="ECO:0000256" key="9">
    <source>
        <dbReference type="SAM" id="MobiDB-lite"/>
    </source>
</evidence>
<dbReference type="InterPro" id="IPR014755">
    <property type="entry name" value="Cu-Rt/internalin_Ig-like"/>
</dbReference>
<dbReference type="GO" id="GO:0009274">
    <property type="term" value="C:peptidoglycan-based cell wall"/>
    <property type="evidence" value="ECO:0007669"/>
    <property type="project" value="UniProtKB-ARBA"/>
</dbReference>
<dbReference type="InterPro" id="IPR001611">
    <property type="entry name" value="Leu-rich_rpt"/>
</dbReference>